<reference evidence="1 2" key="1">
    <citation type="submission" date="2023-02" db="EMBL/GenBank/DDBJ databases">
        <title>Evolution of Hrp T3SS in non-pathogenic Pseudomonas fluorescens.</title>
        <authorList>
            <person name="Liao K."/>
            <person name="Wei H."/>
            <person name="Gu Y."/>
        </authorList>
    </citation>
    <scope>NUCLEOTIDE SEQUENCE [LARGE SCALE GENOMIC DNA]</scope>
    <source>
        <strain evidence="1 2">FP205</strain>
    </source>
</reference>
<protein>
    <recommendedName>
        <fullName evidence="3">Lipoprotein</fullName>
    </recommendedName>
</protein>
<dbReference type="Proteomes" id="UP001230339">
    <property type="component" value="Chromosome"/>
</dbReference>
<keyword evidence="2" id="KW-1185">Reference proteome</keyword>
<proteinExistence type="predicted"/>
<dbReference type="PROSITE" id="PS51257">
    <property type="entry name" value="PROKAR_LIPOPROTEIN"/>
    <property type="match status" value="1"/>
</dbReference>
<evidence type="ECO:0000313" key="2">
    <source>
        <dbReference type="Proteomes" id="UP001230339"/>
    </source>
</evidence>
<sequence>MFRRITLLLSLFSVLTLSGCLFFPHDRGHGDRHEHRGGPGVDMHR</sequence>
<dbReference type="RefSeq" id="WP_305383820.1">
    <property type="nucleotide sequence ID" value="NZ_CP117426.1"/>
</dbReference>
<evidence type="ECO:0000313" key="1">
    <source>
        <dbReference type="EMBL" id="WLH10262.1"/>
    </source>
</evidence>
<dbReference type="EMBL" id="CP117449">
    <property type="protein sequence ID" value="WLH10262.1"/>
    <property type="molecule type" value="Genomic_DNA"/>
</dbReference>
<evidence type="ECO:0008006" key="3">
    <source>
        <dbReference type="Google" id="ProtNLM"/>
    </source>
</evidence>
<accession>A0ABY9G429</accession>
<gene>
    <name evidence="1" type="ORF">PSH57_15190</name>
</gene>
<organism evidence="1 2">
    <name type="scientific">Pseudomonas hefeiensis</name>
    <dbReference type="NCBI Taxonomy" id="2738125"/>
    <lineage>
        <taxon>Bacteria</taxon>
        <taxon>Pseudomonadati</taxon>
        <taxon>Pseudomonadota</taxon>
        <taxon>Gammaproteobacteria</taxon>
        <taxon>Pseudomonadales</taxon>
        <taxon>Pseudomonadaceae</taxon>
        <taxon>Pseudomonas</taxon>
    </lineage>
</organism>
<name>A0ABY9G429_9PSED</name>